<dbReference type="EMBL" id="VDMN01000001">
    <property type="protein sequence ID" value="TNM64866.1"/>
    <property type="molecule type" value="Genomic_DNA"/>
</dbReference>
<evidence type="ECO:0000313" key="3">
    <source>
        <dbReference type="Proteomes" id="UP000311605"/>
    </source>
</evidence>
<dbReference type="AlphaFoldDB" id="A0A5C4XMW6"/>
<protein>
    <submittedName>
        <fullName evidence="2">Uncharacterized protein</fullName>
    </submittedName>
</protein>
<sequence>MHIVQIHCHSRKSTIMPNSVKKHRFPQEPVTAPEADDDFDFGSLDELATMMVDALTLPLPGDFRDADGSDTGAIDPRTPHTSKRIN</sequence>
<evidence type="ECO:0000256" key="1">
    <source>
        <dbReference type="SAM" id="MobiDB-lite"/>
    </source>
</evidence>
<reference evidence="2 3" key="1">
    <citation type="submission" date="2019-06" db="EMBL/GenBank/DDBJ databases">
        <title>The draft genome of Rhizobium smilacinae PTYR-5.</title>
        <authorList>
            <person name="Liu L."/>
            <person name="Li L."/>
            <person name="Zhang X."/>
        </authorList>
    </citation>
    <scope>NUCLEOTIDE SEQUENCE [LARGE SCALE GENOMIC DNA]</scope>
    <source>
        <strain evidence="2 3">PTYR-5</strain>
    </source>
</reference>
<evidence type="ECO:0000313" key="2">
    <source>
        <dbReference type="EMBL" id="TNM64866.1"/>
    </source>
</evidence>
<accession>A0A5C4XMW6</accession>
<gene>
    <name evidence="2" type="ORF">FHP24_00740</name>
</gene>
<feature type="region of interest" description="Disordered" evidence="1">
    <location>
        <begin position="12"/>
        <end position="36"/>
    </location>
</feature>
<name>A0A5C4XMW6_9HYPH</name>
<dbReference type="OrthoDB" id="9925992at2"/>
<comment type="caution">
    <text evidence="2">The sequence shown here is derived from an EMBL/GenBank/DDBJ whole genome shotgun (WGS) entry which is preliminary data.</text>
</comment>
<feature type="region of interest" description="Disordered" evidence="1">
    <location>
        <begin position="63"/>
        <end position="86"/>
    </location>
</feature>
<proteinExistence type="predicted"/>
<dbReference type="Proteomes" id="UP000311605">
    <property type="component" value="Unassembled WGS sequence"/>
</dbReference>
<organism evidence="2 3">
    <name type="scientific">Aliirhizobium smilacinae</name>
    <dbReference type="NCBI Taxonomy" id="1395944"/>
    <lineage>
        <taxon>Bacteria</taxon>
        <taxon>Pseudomonadati</taxon>
        <taxon>Pseudomonadota</taxon>
        <taxon>Alphaproteobacteria</taxon>
        <taxon>Hyphomicrobiales</taxon>
        <taxon>Rhizobiaceae</taxon>
        <taxon>Aliirhizobium</taxon>
    </lineage>
</organism>
<keyword evidence="3" id="KW-1185">Reference proteome</keyword>
<dbReference type="RefSeq" id="WP_139671488.1">
    <property type="nucleotide sequence ID" value="NZ_VDMN01000001.1"/>
</dbReference>